<accession>A0A5K7ZA65</accession>
<reference evidence="1 2" key="1">
    <citation type="submission" date="2019-11" db="EMBL/GenBank/DDBJ databases">
        <title>Comparative genomics of hydrocarbon-degrading Desulfosarcina strains.</title>
        <authorList>
            <person name="Watanabe M."/>
            <person name="Kojima H."/>
            <person name="Fukui M."/>
        </authorList>
    </citation>
    <scope>NUCLEOTIDE SEQUENCE [LARGE SCALE GENOMIC DNA]</scope>
    <source>
        <strain evidence="1 2">PP31</strain>
    </source>
</reference>
<keyword evidence="2" id="KW-1185">Reference proteome</keyword>
<name>A0A5K7ZA65_9BACT</name>
<dbReference type="RefSeq" id="WP_155305409.1">
    <property type="nucleotide sequence ID" value="NZ_AP021875.1"/>
</dbReference>
<evidence type="ECO:0000313" key="1">
    <source>
        <dbReference type="EMBL" id="BBO76591.1"/>
    </source>
</evidence>
<dbReference type="KEGG" id="dwd:DSCW_40080"/>
<gene>
    <name evidence="1" type="ORF">DSCW_40080</name>
</gene>
<dbReference type="EMBL" id="AP021875">
    <property type="protein sequence ID" value="BBO76591.1"/>
    <property type="molecule type" value="Genomic_DNA"/>
</dbReference>
<evidence type="ECO:0000313" key="2">
    <source>
        <dbReference type="Proteomes" id="UP000427769"/>
    </source>
</evidence>
<proteinExistence type="predicted"/>
<protein>
    <submittedName>
        <fullName evidence="1">Uncharacterized protein</fullName>
    </submittedName>
</protein>
<organism evidence="1 2">
    <name type="scientific">Desulfosarcina widdelii</name>
    <dbReference type="NCBI Taxonomy" id="947919"/>
    <lineage>
        <taxon>Bacteria</taxon>
        <taxon>Pseudomonadati</taxon>
        <taxon>Thermodesulfobacteriota</taxon>
        <taxon>Desulfobacteria</taxon>
        <taxon>Desulfobacterales</taxon>
        <taxon>Desulfosarcinaceae</taxon>
        <taxon>Desulfosarcina</taxon>
    </lineage>
</organism>
<dbReference type="Proteomes" id="UP000427769">
    <property type="component" value="Chromosome"/>
</dbReference>
<dbReference type="AlphaFoldDB" id="A0A5K7ZA65"/>
<sequence length="55" mass="5893">MIDFILAAMSAALLAFLTCFILSFITLSLIAGAVHLAGLVRGSLFRPHFGRQQTA</sequence>